<feature type="compositionally biased region" description="Polar residues" evidence="1">
    <location>
        <begin position="183"/>
        <end position="228"/>
    </location>
</feature>
<keyword evidence="3" id="KW-1185">Reference proteome</keyword>
<feature type="region of interest" description="Disordered" evidence="1">
    <location>
        <begin position="344"/>
        <end position="391"/>
    </location>
</feature>
<name>A0A087TH08_STEMI</name>
<dbReference type="PANTHER" id="PTHR23186:SF4">
    <property type="entry name" value="GH22790P"/>
    <property type="match status" value="1"/>
</dbReference>
<dbReference type="EMBL" id="KK115199">
    <property type="protein sequence ID" value="KFM64397.1"/>
    <property type="molecule type" value="Genomic_DNA"/>
</dbReference>
<feature type="compositionally biased region" description="Polar residues" evidence="1">
    <location>
        <begin position="373"/>
        <end position="389"/>
    </location>
</feature>
<feature type="non-terminal residue" evidence="2">
    <location>
        <position position="428"/>
    </location>
</feature>
<protein>
    <submittedName>
        <fullName evidence="2">Uncharacterized protein</fullName>
    </submittedName>
</protein>
<accession>A0A087TH08</accession>
<dbReference type="OrthoDB" id="6250723at2759"/>
<proteinExistence type="predicted"/>
<dbReference type="AlphaFoldDB" id="A0A087TH08"/>
<dbReference type="PANTHER" id="PTHR23186">
    <property type="entry name" value="RETINOIC ACID-INDUCED PROTEIN 2"/>
    <property type="match status" value="1"/>
</dbReference>
<dbReference type="OMA" id="SWCNKNI"/>
<dbReference type="GO" id="GO:0005634">
    <property type="term" value="C:nucleus"/>
    <property type="evidence" value="ECO:0007669"/>
    <property type="project" value="TreeGrafter"/>
</dbReference>
<feature type="compositionally biased region" description="Basic and acidic residues" evidence="1">
    <location>
        <begin position="139"/>
        <end position="151"/>
    </location>
</feature>
<feature type="compositionally biased region" description="Polar residues" evidence="1">
    <location>
        <begin position="348"/>
        <end position="362"/>
    </location>
</feature>
<feature type="region of interest" description="Disordered" evidence="1">
    <location>
        <begin position="139"/>
        <end position="228"/>
    </location>
</feature>
<feature type="compositionally biased region" description="Basic and acidic residues" evidence="1">
    <location>
        <begin position="363"/>
        <end position="372"/>
    </location>
</feature>
<dbReference type="Proteomes" id="UP000054359">
    <property type="component" value="Unassembled WGS sequence"/>
</dbReference>
<feature type="compositionally biased region" description="Polar residues" evidence="1">
    <location>
        <begin position="63"/>
        <end position="73"/>
    </location>
</feature>
<evidence type="ECO:0000313" key="2">
    <source>
        <dbReference type="EMBL" id="KFM64397.1"/>
    </source>
</evidence>
<organism evidence="2 3">
    <name type="scientific">Stegodyphus mimosarum</name>
    <name type="common">African social velvet spider</name>
    <dbReference type="NCBI Taxonomy" id="407821"/>
    <lineage>
        <taxon>Eukaryota</taxon>
        <taxon>Metazoa</taxon>
        <taxon>Ecdysozoa</taxon>
        <taxon>Arthropoda</taxon>
        <taxon>Chelicerata</taxon>
        <taxon>Arachnida</taxon>
        <taxon>Araneae</taxon>
        <taxon>Araneomorphae</taxon>
        <taxon>Entelegynae</taxon>
        <taxon>Eresoidea</taxon>
        <taxon>Eresidae</taxon>
        <taxon>Stegodyphus</taxon>
    </lineage>
</organism>
<sequence length="428" mass="47136">MQIFCKETQAYLQMNPHLQEETNKNPGSTGSKLITPDLWLRDCQEPVNGGGAASLSQSEDEMTPSNTEKSGNGSELEDLTVTSKPDRTNLPGSNTTTVQDRDISHEIRKNSQIRDRQPIEQCNTLASYLRDERDKSVLERKKRLHETEREHARKRQRISSMRNRTHQPEAPPAHLSSAAHTPLSLQNQSRVFPSSISPYPPTLNTTSPSSLNPPAAHTNTLQPHSAITGSLLPPGLPPPPPLLNNDFIHSPFNPSLFQSPMNPLSQQQQLDALLRMQSSMRHGVPLPPHLFHESMLPAIRGTPHPPNSSTVIHPNTVMLPYPIFVPLPVPIPIPIPLSSFLPKEKKPTNSGESGSNDIPSSPNKHDCVHLDSDSNSPKIPSKTNSSTNACHGANILKGEKQAADTSSYAVTNNDSQTHRLILTRNKTR</sequence>
<dbReference type="GO" id="GO:0048513">
    <property type="term" value="P:animal organ development"/>
    <property type="evidence" value="ECO:0007669"/>
    <property type="project" value="TreeGrafter"/>
</dbReference>
<feature type="compositionally biased region" description="Basic and acidic residues" evidence="1">
    <location>
        <begin position="99"/>
        <end position="118"/>
    </location>
</feature>
<gene>
    <name evidence="2" type="ORF">X975_01069</name>
</gene>
<dbReference type="STRING" id="407821.A0A087TH08"/>
<feature type="region of interest" description="Disordered" evidence="1">
    <location>
        <begin position="42"/>
        <end position="119"/>
    </location>
</feature>
<evidence type="ECO:0000313" key="3">
    <source>
        <dbReference type="Proteomes" id="UP000054359"/>
    </source>
</evidence>
<evidence type="ECO:0000256" key="1">
    <source>
        <dbReference type="SAM" id="MobiDB-lite"/>
    </source>
</evidence>
<reference evidence="2 3" key="1">
    <citation type="submission" date="2013-11" db="EMBL/GenBank/DDBJ databases">
        <title>Genome sequencing of Stegodyphus mimosarum.</title>
        <authorList>
            <person name="Bechsgaard J."/>
        </authorList>
    </citation>
    <scope>NUCLEOTIDE SEQUENCE [LARGE SCALE GENOMIC DNA]</scope>
</reference>
<dbReference type="Pfam" id="PF15279">
    <property type="entry name" value="SOBP"/>
    <property type="match status" value="1"/>
</dbReference>
<dbReference type="InterPro" id="IPR026092">
    <property type="entry name" value="RAI2/SOBP"/>
</dbReference>